<dbReference type="Pfam" id="PF00639">
    <property type="entry name" value="Rotamase"/>
    <property type="match status" value="1"/>
</dbReference>
<feature type="domain" description="OmpA-like" evidence="5">
    <location>
        <begin position="564"/>
        <end position="680"/>
    </location>
</feature>
<evidence type="ECO:0000259" key="5">
    <source>
        <dbReference type="PROSITE" id="PS51123"/>
    </source>
</evidence>
<evidence type="ECO:0000313" key="7">
    <source>
        <dbReference type="Proteomes" id="UP000198432"/>
    </source>
</evidence>
<keyword evidence="1" id="KW-0697">Rotamase</keyword>
<dbReference type="InterPro" id="IPR050245">
    <property type="entry name" value="PrsA_foldase"/>
</dbReference>
<dbReference type="Proteomes" id="UP000198432">
    <property type="component" value="Unassembled WGS sequence"/>
</dbReference>
<dbReference type="CDD" id="cd07185">
    <property type="entry name" value="OmpA_C-like"/>
    <property type="match status" value="1"/>
</dbReference>
<dbReference type="PANTHER" id="PTHR47245">
    <property type="entry name" value="PEPTIDYLPROLYL ISOMERASE"/>
    <property type="match status" value="1"/>
</dbReference>
<feature type="region of interest" description="Disordered" evidence="3">
    <location>
        <begin position="646"/>
        <end position="668"/>
    </location>
</feature>
<keyword evidence="1 6" id="KW-0413">Isomerase</keyword>
<dbReference type="Pfam" id="PF00691">
    <property type="entry name" value="OmpA"/>
    <property type="match status" value="1"/>
</dbReference>
<evidence type="ECO:0000313" key="6">
    <source>
        <dbReference type="EMBL" id="SNS02282.1"/>
    </source>
</evidence>
<dbReference type="PROSITE" id="PS50198">
    <property type="entry name" value="PPIC_PPIASE_2"/>
    <property type="match status" value="2"/>
</dbReference>
<dbReference type="PANTHER" id="PTHR47245:SF2">
    <property type="entry name" value="PEPTIDYL-PROLYL CIS-TRANS ISOMERASE HP_0175-RELATED"/>
    <property type="match status" value="1"/>
</dbReference>
<reference evidence="7" key="1">
    <citation type="submission" date="2017-06" db="EMBL/GenBank/DDBJ databases">
        <authorList>
            <person name="Varghese N."/>
            <person name="Submissions S."/>
        </authorList>
    </citation>
    <scope>NUCLEOTIDE SEQUENCE [LARGE SCALE GENOMIC DNA]</scope>
    <source>
        <strain evidence="7">NKM1</strain>
    </source>
</reference>
<accession>A0A239B420</accession>
<dbReference type="GO" id="GO:0003755">
    <property type="term" value="F:peptidyl-prolyl cis-trans isomerase activity"/>
    <property type="evidence" value="ECO:0007669"/>
    <property type="project" value="UniProtKB-KW"/>
</dbReference>
<dbReference type="EMBL" id="FZOQ01000001">
    <property type="protein sequence ID" value="SNS02282.1"/>
    <property type="molecule type" value="Genomic_DNA"/>
</dbReference>
<evidence type="ECO:0000256" key="1">
    <source>
        <dbReference type="PROSITE-ProRule" id="PRU00278"/>
    </source>
</evidence>
<organism evidence="6 7">
    <name type="scientific">Pontibacter ummariensis</name>
    <dbReference type="NCBI Taxonomy" id="1610492"/>
    <lineage>
        <taxon>Bacteria</taxon>
        <taxon>Pseudomonadati</taxon>
        <taxon>Bacteroidota</taxon>
        <taxon>Cytophagia</taxon>
        <taxon>Cytophagales</taxon>
        <taxon>Hymenobacteraceae</taxon>
        <taxon>Pontibacter</taxon>
    </lineage>
</organism>
<dbReference type="Gene3D" id="3.10.50.40">
    <property type="match status" value="2"/>
</dbReference>
<dbReference type="AlphaFoldDB" id="A0A239B420"/>
<evidence type="ECO:0000256" key="2">
    <source>
        <dbReference type="PROSITE-ProRule" id="PRU00473"/>
    </source>
</evidence>
<proteinExistence type="predicted"/>
<dbReference type="GO" id="GO:0016020">
    <property type="term" value="C:membrane"/>
    <property type="evidence" value="ECO:0007669"/>
    <property type="project" value="UniProtKB-UniRule"/>
</dbReference>
<feature type="domain" description="PpiC" evidence="4">
    <location>
        <begin position="251"/>
        <end position="354"/>
    </location>
</feature>
<keyword evidence="2" id="KW-0472">Membrane</keyword>
<protein>
    <submittedName>
        <fullName evidence="6">Peptidyl-prolyl cis-trans isomerase SurA</fullName>
    </submittedName>
</protein>
<evidence type="ECO:0000256" key="3">
    <source>
        <dbReference type="SAM" id="MobiDB-lite"/>
    </source>
</evidence>
<dbReference type="Gene3D" id="3.30.1330.60">
    <property type="entry name" value="OmpA-like domain"/>
    <property type="match status" value="1"/>
</dbReference>
<feature type="domain" description="PpiC" evidence="4">
    <location>
        <begin position="144"/>
        <end position="246"/>
    </location>
</feature>
<dbReference type="InterPro" id="IPR000297">
    <property type="entry name" value="PPIase_PpiC"/>
</dbReference>
<dbReference type="InterPro" id="IPR006665">
    <property type="entry name" value="OmpA-like"/>
</dbReference>
<feature type="compositionally biased region" description="Polar residues" evidence="3">
    <location>
        <begin position="646"/>
        <end position="662"/>
    </location>
</feature>
<dbReference type="InterPro" id="IPR036737">
    <property type="entry name" value="OmpA-like_sf"/>
</dbReference>
<evidence type="ECO:0000259" key="4">
    <source>
        <dbReference type="PROSITE" id="PS50198"/>
    </source>
</evidence>
<name>A0A239B420_9BACT</name>
<sequence>MHDLIPISKKKRSVLYQFMRSNSLLVAAAAMLLAGCTATKKNDKQEPVITMLGSQPVSTSEFRYVYEKNNNGNEDAYTRESINDYLNLYTNFKLKVLEAESRGLDTTTAFKRELAGYKEQLAQPYLTEKSVTDQLVKEAYERMQQEVNASHILISVAPDASPEDTLAAYNRALDLRKRVLAGEDFGKLAAANSGDPSATDNKGNLGYFTALQMVYPFENAAYRTPVGEISMPVRTRFGYHLIKVEDKRPARGEVRVAHIMVRATPGLPAADSLAAKRRVDAIYKRVQQNENWDKLVSEFSEDANSAKVGGELPWFSTGRMIPSFEDAAFALQNKGEVAKPVLTPYGWHIIKLLEKRGLPPYEEMEQYLRSKVSKDSRSELNKTAFLKRIKAENNFSENAEAKATALAKATDELLQGTWTYDETDKGLKQTLFTIQGKQYTVEDFLKYAKEAQRPRTSGTATHALNLLYDAYVDQSLVDYEKANLENKYNDYRMLVQEYHDGILLFQLMDEKVWSKAVEDSVGLKNYFEQNREKYKWGPRAQAVVISAANKELLQKTQEQLDKRRYPVSFAKLTDILFEQNKAELTKEGTAKLSELAELLKGNETLTLDVNGHADAREAAAAKNIAGERAKAATAYLIQQGVPAAQLQTNSRGKTQQVGPDNTETGRRRNRRVSFALYTTELGALADYLNAQSGNPLGVQITKKKFQQGDNKALDAVEWKAGTYTLQQNGREYLIIISEVLEPGYKELHEVRGIAISDYQNYLEQQWVDQLREKYPVSIKQEEVEKLIRN</sequence>
<dbReference type="InterPro" id="IPR046357">
    <property type="entry name" value="PPIase_dom_sf"/>
</dbReference>
<dbReference type="SUPFAM" id="SSF54534">
    <property type="entry name" value="FKBP-like"/>
    <property type="match status" value="2"/>
</dbReference>
<dbReference type="Pfam" id="PF13616">
    <property type="entry name" value="Rotamase_3"/>
    <property type="match status" value="1"/>
</dbReference>
<keyword evidence="7" id="KW-1185">Reference proteome</keyword>
<dbReference type="PROSITE" id="PS51123">
    <property type="entry name" value="OMPA_2"/>
    <property type="match status" value="1"/>
</dbReference>
<dbReference type="SUPFAM" id="SSF103088">
    <property type="entry name" value="OmpA-like"/>
    <property type="match status" value="1"/>
</dbReference>
<gene>
    <name evidence="6" type="ORF">SAMN06296052_101116</name>
</gene>